<dbReference type="Proteomes" id="UP000286134">
    <property type="component" value="Unassembled WGS sequence"/>
</dbReference>
<reference evidence="2 3" key="1">
    <citation type="journal article" date="2018" name="BMC Genomics">
        <title>Comparative genome analyses reveal sequence features reflecting distinct modes of host-adaptation between dicot and monocot powdery mildew.</title>
        <authorList>
            <person name="Wu Y."/>
            <person name="Ma X."/>
            <person name="Pan Z."/>
            <person name="Kale S.D."/>
            <person name="Song Y."/>
            <person name="King H."/>
            <person name="Zhang Q."/>
            <person name="Presley C."/>
            <person name="Deng X."/>
            <person name="Wei C.I."/>
            <person name="Xiao S."/>
        </authorList>
    </citation>
    <scope>NUCLEOTIDE SEQUENCE [LARGE SCALE GENOMIC DNA]</scope>
    <source>
        <strain evidence="2">UMSG2</strain>
    </source>
</reference>
<keyword evidence="3" id="KW-1185">Reference proteome</keyword>
<proteinExistence type="predicted"/>
<dbReference type="AlphaFoldDB" id="A0A420HFM8"/>
<protein>
    <submittedName>
        <fullName evidence="2">Uncharacterized protein</fullName>
    </submittedName>
</protein>
<comment type="caution">
    <text evidence="2">The sequence shown here is derived from an EMBL/GenBank/DDBJ whole genome shotgun (WGS) entry which is preliminary data.</text>
</comment>
<evidence type="ECO:0000313" key="3">
    <source>
        <dbReference type="Proteomes" id="UP000286134"/>
    </source>
</evidence>
<feature type="chain" id="PRO_5019099663" evidence="1">
    <location>
        <begin position="18"/>
        <end position="59"/>
    </location>
</feature>
<name>A0A420HFM8_9PEZI</name>
<dbReference type="EMBL" id="MCFK01008348">
    <property type="protein sequence ID" value="RKF56193.1"/>
    <property type="molecule type" value="Genomic_DNA"/>
</dbReference>
<evidence type="ECO:0000256" key="1">
    <source>
        <dbReference type="SAM" id="SignalP"/>
    </source>
</evidence>
<keyword evidence="1" id="KW-0732">Signal</keyword>
<feature type="signal peptide" evidence="1">
    <location>
        <begin position="1"/>
        <end position="17"/>
    </location>
</feature>
<gene>
    <name evidence="2" type="ORF">OnM2_083008</name>
</gene>
<accession>A0A420HFM8</accession>
<sequence>MECIWSMTSAFLGLVVTSHIHYEDSINMKPHLRSILILLQGTEKSPPAVLYKEIKEADI</sequence>
<evidence type="ECO:0000313" key="2">
    <source>
        <dbReference type="EMBL" id="RKF56193.1"/>
    </source>
</evidence>
<organism evidence="2 3">
    <name type="scientific">Erysiphe neolycopersici</name>
    <dbReference type="NCBI Taxonomy" id="212602"/>
    <lineage>
        <taxon>Eukaryota</taxon>
        <taxon>Fungi</taxon>
        <taxon>Dikarya</taxon>
        <taxon>Ascomycota</taxon>
        <taxon>Pezizomycotina</taxon>
        <taxon>Leotiomycetes</taxon>
        <taxon>Erysiphales</taxon>
        <taxon>Erysiphaceae</taxon>
        <taxon>Erysiphe</taxon>
    </lineage>
</organism>